<organism evidence="6 7">
    <name type="scientific">Periconia macrospinosa</name>
    <dbReference type="NCBI Taxonomy" id="97972"/>
    <lineage>
        <taxon>Eukaryota</taxon>
        <taxon>Fungi</taxon>
        <taxon>Dikarya</taxon>
        <taxon>Ascomycota</taxon>
        <taxon>Pezizomycotina</taxon>
        <taxon>Dothideomycetes</taxon>
        <taxon>Pleosporomycetidae</taxon>
        <taxon>Pleosporales</taxon>
        <taxon>Massarineae</taxon>
        <taxon>Periconiaceae</taxon>
        <taxon>Periconia</taxon>
    </lineage>
</organism>
<evidence type="ECO:0000256" key="3">
    <source>
        <dbReference type="ARBA" id="ARBA00022989"/>
    </source>
</evidence>
<accession>A0A2V1DR67</accession>
<feature type="transmembrane region" description="Helical" evidence="5">
    <location>
        <begin position="203"/>
        <end position="222"/>
    </location>
</feature>
<comment type="subcellular location">
    <subcellularLocation>
        <location evidence="1">Membrane</location>
        <topology evidence="1">Multi-pass membrane protein</topology>
    </subcellularLocation>
</comment>
<gene>
    <name evidence="6" type="ORF">DM02DRAFT_671901</name>
</gene>
<evidence type="ECO:0000256" key="1">
    <source>
        <dbReference type="ARBA" id="ARBA00004141"/>
    </source>
</evidence>
<evidence type="ECO:0000256" key="5">
    <source>
        <dbReference type="SAM" id="Phobius"/>
    </source>
</evidence>
<feature type="transmembrane region" description="Helical" evidence="5">
    <location>
        <begin position="115"/>
        <end position="140"/>
    </location>
</feature>
<evidence type="ECO:0000313" key="7">
    <source>
        <dbReference type="Proteomes" id="UP000244855"/>
    </source>
</evidence>
<dbReference type="EMBL" id="KZ805371">
    <property type="protein sequence ID" value="PVI00601.1"/>
    <property type="molecule type" value="Genomic_DNA"/>
</dbReference>
<evidence type="ECO:0000256" key="2">
    <source>
        <dbReference type="ARBA" id="ARBA00022692"/>
    </source>
</evidence>
<dbReference type="GO" id="GO:0016020">
    <property type="term" value="C:membrane"/>
    <property type="evidence" value="ECO:0007669"/>
    <property type="project" value="UniProtKB-SubCell"/>
</dbReference>
<proteinExistence type="predicted"/>
<dbReference type="AlphaFoldDB" id="A0A2V1DR67"/>
<dbReference type="PANTHER" id="PTHR31465:SF15">
    <property type="entry name" value="LIPID TRANSPORTER ATNI-RELATED"/>
    <property type="match status" value="1"/>
</dbReference>
<evidence type="ECO:0000256" key="4">
    <source>
        <dbReference type="ARBA" id="ARBA00023136"/>
    </source>
</evidence>
<feature type="transmembrane region" description="Helical" evidence="5">
    <location>
        <begin position="160"/>
        <end position="182"/>
    </location>
</feature>
<dbReference type="STRING" id="97972.A0A2V1DR67"/>
<dbReference type="Proteomes" id="UP000244855">
    <property type="component" value="Unassembled WGS sequence"/>
</dbReference>
<dbReference type="OrthoDB" id="5384040at2759"/>
<feature type="transmembrane region" description="Helical" evidence="5">
    <location>
        <begin position="242"/>
        <end position="260"/>
    </location>
</feature>
<name>A0A2V1DR67_9PLEO</name>
<dbReference type="InterPro" id="IPR007568">
    <property type="entry name" value="RTA1"/>
</dbReference>
<evidence type="ECO:0000313" key="6">
    <source>
        <dbReference type="EMBL" id="PVI00601.1"/>
    </source>
</evidence>
<keyword evidence="4 5" id="KW-0472">Membrane</keyword>
<feature type="transmembrane region" description="Helical" evidence="5">
    <location>
        <begin position="49"/>
        <end position="71"/>
    </location>
</feature>
<keyword evidence="3 5" id="KW-1133">Transmembrane helix</keyword>
<evidence type="ECO:0008006" key="8">
    <source>
        <dbReference type="Google" id="ProtNLM"/>
    </source>
</evidence>
<keyword evidence="2 5" id="KW-0812">Transmembrane</keyword>
<dbReference type="Pfam" id="PF04479">
    <property type="entry name" value="RTA1"/>
    <property type="match status" value="1"/>
</dbReference>
<feature type="transmembrane region" description="Helical" evidence="5">
    <location>
        <begin position="83"/>
        <end position="103"/>
    </location>
</feature>
<protein>
    <recommendedName>
        <fullName evidence="8">RTA1-domain-containing protein</fullName>
    </recommendedName>
</protein>
<reference evidence="6 7" key="1">
    <citation type="journal article" date="2018" name="Sci. Rep.">
        <title>Comparative genomics provides insights into the lifestyle and reveals functional heterogeneity of dark septate endophytic fungi.</title>
        <authorList>
            <person name="Knapp D.G."/>
            <person name="Nemeth J.B."/>
            <person name="Barry K."/>
            <person name="Hainaut M."/>
            <person name="Henrissat B."/>
            <person name="Johnson J."/>
            <person name="Kuo A."/>
            <person name="Lim J.H.P."/>
            <person name="Lipzen A."/>
            <person name="Nolan M."/>
            <person name="Ohm R.A."/>
            <person name="Tamas L."/>
            <person name="Grigoriev I.V."/>
            <person name="Spatafora J.W."/>
            <person name="Nagy L.G."/>
            <person name="Kovacs G.M."/>
        </authorList>
    </citation>
    <scope>NUCLEOTIDE SEQUENCE [LARGE SCALE GENOMIC DNA]</scope>
    <source>
        <strain evidence="6 7">DSE2036</strain>
    </source>
</reference>
<keyword evidence="7" id="KW-1185">Reference proteome</keyword>
<dbReference type="PANTHER" id="PTHR31465">
    <property type="entry name" value="PROTEIN RTA1-RELATED"/>
    <property type="match status" value="1"/>
</dbReference>
<feature type="transmembrane region" description="Helical" evidence="5">
    <location>
        <begin position="24"/>
        <end position="42"/>
    </location>
</feature>
<sequence length="299" mass="33342">MPASCPALADPDRTEWSLCPSTPAAILFTVLFAFTTIVHLVQAVHYKKAYCWVIVGSALAQTITYICRITSIKNPNDLGPYAAWFVIILVAPLFTNAFVYMAMGRMIWNYIPNAMLYRVTAWNFSAYFVIFDIIALLIQVAGASSSGASRHANQQVLNAIHIYMGGVAVQQFFILVFLFYAIKFHRMVLQQIQQGTEGVSGALPLLYAIYAVLLLITIRIVFRLVEYSHGFKSTIPDHEAYQYALDSVPMLLALVVLNFFHPGRIMPGKNSDLPSRQERKVDGICNKVAKINESSTFAA</sequence>